<dbReference type="PROSITE" id="PS51278">
    <property type="entry name" value="GATASE_TYPE_2"/>
    <property type="match status" value="1"/>
</dbReference>
<gene>
    <name evidence="4" type="ORF">S01H1_57156</name>
</gene>
<comment type="caution">
    <text evidence="4">The sequence shown here is derived from an EMBL/GenBank/DDBJ whole genome shotgun (WGS) entry which is preliminary data.</text>
</comment>
<dbReference type="InterPro" id="IPR029055">
    <property type="entry name" value="Ntn_hydrolases_N"/>
</dbReference>
<feature type="non-terminal residue" evidence="4">
    <location>
        <position position="257"/>
    </location>
</feature>
<name>X0XHB0_9ZZZZ</name>
<organism evidence="4">
    <name type="scientific">marine sediment metagenome</name>
    <dbReference type="NCBI Taxonomy" id="412755"/>
    <lineage>
        <taxon>unclassified sequences</taxon>
        <taxon>metagenomes</taxon>
        <taxon>ecological metagenomes</taxon>
    </lineage>
</organism>
<dbReference type="Gene3D" id="3.60.20.10">
    <property type="entry name" value="Glutamine Phosphoribosylpyrophosphate, subunit 1, domain 1"/>
    <property type="match status" value="1"/>
</dbReference>
<dbReference type="InterPro" id="IPR000836">
    <property type="entry name" value="PRTase_dom"/>
</dbReference>
<dbReference type="EMBL" id="BARS01037263">
    <property type="protein sequence ID" value="GAG24341.1"/>
    <property type="molecule type" value="Genomic_DNA"/>
</dbReference>
<dbReference type="Gene3D" id="3.40.50.2020">
    <property type="match status" value="1"/>
</dbReference>
<dbReference type="CDD" id="cd06223">
    <property type="entry name" value="PRTases_typeI"/>
    <property type="match status" value="1"/>
</dbReference>
<feature type="domain" description="Glutamine amidotransferase type-2" evidence="3">
    <location>
        <begin position="1"/>
        <end position="96"/>
    </location>
</feature>
<evidence type="ECO:0000313" key="4">
    <source>
        <dbReference type="EMBL" id="GAG24341.1"/>
    </source>
</evidence>
<dbReference type="SUPFAM" id="SSF56235">
    <property type="entry name" value="N-terminal nucleophile aminohydrolases (Ntn hydrolases)"/>
    <property type="match status" value="1"/>
</dbReference>
<accession>X0XHB0</accession>
<dbReference type="Pfam" id="PF00156">
    <property type="entry name" value="Pribosyltran"/>
    <property type="match status" value="1"/>
</dbReference>
<dbReference type="GO" id="GO:0016740">
    <property type="term" value="F:transferase activity"/>
    <property type="evidence" value="ECO:0007669"/>
    <property type="project" value="UniProtKB-KW"/>
</dbReference>
<evidence type="ECO:0000256" key="2">
    <source>
        <dbReference type="ARBA" id="ARBA00022962"/>
    </source>
</evidence>
<protein>
    <recommendedName>
        <fullName evidence="3">Glutamine amidotransferase type-2 domain-containing protein</fullName>
    </recommendedName>
</protein>
<keyword evidence="2" id="KW-0315">Glutamine amidotransferase</keyword>
<dbReference type="Pfam" id="PF13537">
    <property type="entry name" value="GATase_7"/>
    <property type="match status" value="1"/>
</dbReference>
<dbReference type="InterPro" id="IPR017932">
    <property type="entry name" value="GATase_2_dom"/>
</dbReference>
<dbReference type="SUPFAM" id="SSF53271">
    <property type="entry name" value="PRTase-like"/>
    <property type="match status" value="1"/>
</dbReference>
<dbReference type="AlphaFoldDB" id="X0XHB0"/>
<sequence length="257" mass="28641">SSDTEIIANLMASAPGTTWERRLGYVMRRIQGAYCVVGLTPAGLLAMRDPYGIRPLCLGSLNSGWVVASETCALDHLGATFVREVEPGEALYIDENGVNSYKPVRRQRDALCIFEYIYFSRPDSILRDKLLYPVRMAMGAELARQYPVEADLVIGVPDSAIPAAIGYSHESGIPYAEGLVKNRYVGRTFIQPDQRLRDVGVYLKFNPLRELLEGQRLVVVDDSIVRGTTTPRVVEMMRRAGAREVHMRITAPPIRDP</sequence>
<dbReference type="PANTHER" id="PTHR11907">
    <property type="entry name" value="AMIDOPHOSPHORIBOSYLTRANSFERASE"/>
    <property type="match status" value="1"/>
</dbReference>
<evidence type="ECO:0000259" key="3">
    <source>
        <dbReference type="PROSITE" id="PS51278"/>
    </source>
</evidence>
<feature type="non-terminal residue" evidence="4">
    <location>
        <position position="1"/>
    </location>
</feature>
<reference evidence="4" key="1">
    <citation type="journal article" date="2014" name="Front. Microbiol.">
        <title>High frequency of phylogenetically diverse reductive dehalogenase-homologous genes in deep subseafloor sedimentary metagenomes.</title>
        <authorList>
            <person name="Kawai M."/>
            <person name="Futagami T."/>
            <person name="Toyoda A."/>
            <person name="Takaki Y."/>
            <person name="Nishi S."/>
            <person name="Hori S."/>
            <person name="Arai W."/>
            <person name="Tsubouchi T."/>
            <person name="Morono Y."/>
            <person name="Uchiyama I."/>
            <person name="Ito T."/>
            <person name="Fujiyama A."/>
            <person name="Inagaki F."/>
            <person name="Takami H."/>
        </authorList>
    </citation>
    <scope>NUCLEOTIDE SEQUENCE</scope>
    <source>
        <strain evidence="4">Expedition CK06-06</strain>
    </source>
</reference>
<dbReference type="InterPro" id="IPR029057">
    <property type="entry name" value="PRTase-like"/>
</dbReference>
<evidence type="ECO:0000256" key="1">
    <source>
        <dbReference type="ARBA" id="ARBA00022679"/>
    </source>
</evidence>
<keyword evidence="1" id="KW-0808">Transferase</keyword>
<proteinExistence type="predicted"/>